<comment type="caution">
    <text evidence="5">The sequence shown here is derived from an EMBL/GenBank/DDBJ whole genome shotgun (WGS) entry which is preliminary data.</text>
</comment>
<gene>
    <name evidence="5" type="ORF">D0T11_06300</name>
</gene>
<evidence type="ECO:0000313" key="5">
    <source>
        <dbReference type="EMBL" id="RIY11767.1"/>
    </source>
</evidence>
<dbReference type="AlphaFoldDB" id="A0A418R2U7"/>
<reference evidence="5 6" key="1">
    <citation type="submission" date="2018-09" db="EMBL/GenBank/DDBJ databases">
        <authorList>
            <person name="Zeman M."/>
            <person name="Pardy F."/>
        </authorList>
    </citation>
    <scope>NUCLEOTIDE SEQUENCE [LARGE SCALE GENOMIC DNA]</scope>
    <source>
        <strain evidence="5 6">CCM 8852</strain>
    </source>
</reference>
<evidence type="ECO:0000256" key="1">
    <source>
        <dbReference type="ARBA" id="ARBA00023015"/>
    </source>
</evidence>
<keyword evidence="2" id="KW-0238">DNA-binding</keyword>
<dbReference type="EMBL" id="QYCN01000007">
    <property type="protein sequence ID" value="RIY11767.1"/>
    <property type="molecule type" value="Genomic_DNA"/>
</dbReference>
<dbReference type="Proteomes" id="UP000284250">
    <property type="component" value="Unassembled WGS sequence"/>
</dbReference>
<accession>A0A418R2U7</accession>
<proteinExistence type="predicted"/>
<dbReference type="Pfam" id="PF00717">
    <property type="entry name" value="Peptidase_S24"/>
    <property type="match status" value="1"/>
</dbReference>
<name>A0A418R2U7_9BACT</name>
<dbReference type="InterPro" id="IPR039418">
    <property type="entry name" value="LexA-like"/>
</dbReference>
<keyword evidence="3" id="KW-0804">Transcription</keyword>
<keyword evidence="6" id="KW-1185">Reference proteome</keyword>
<dbReference type="Gene3D" id="2.10.109.10">
    <property type="entry name" value="Umud Fragment, subunit A"/>
    <property type="match status" value="1"/>
</dbReference>
<dbReference type="GO" id="GO:0003677">
    <property type="term" value="F:DNA binding"/>
    <property type="evidence" value="ECO:0007669"/>
    <property type="project" value="UniProtKB-KW"/>
</dbReference>
<reference evidence="5 6" key="2">
    <citation type="submission" date="2019-01" db="EMBL/GenBank/DDBJ databases">
        <title>Hymenobacter humicola sp. nov., isolated from soils in Antarctica.</title>
        <authorList>
            <person name="Sedlacek I."/>
            <person name="Holochova P."/>
            <person name="Kralova S."/>
            <person name="Pantucek R."/>
            <person name="Stankova E."/>
            <person name="Vrbovska V."/>
            <person name="Kristofova L."/>
            <person name="Svec P."/>
            <person name="Busse H.-J."/>
        </authorList>
    </citation>
    <scope>NUCLEOTIDE SEQUENCE [LARGE SCALE GENOMIC DNA]</scope>
    <source>
        <strain evidence="5 6">CCM 8852</strain>
    </source>
</reference>
<organism evidence="5 6">
    <name type="scientific">Hymenobacter rubripertinctus</name>
    <dbReference type="NCBI Taxonomy" id="2029981"/>
    <lineage>
        <taxon>Bacteria</taxon>
        <taxon>Pseudomonadati</taxon>
        <taxon>Bacteroidota</taxon>
        <taxon>Cytophagia</taxon>
        <taxon>Cytophagales</taxon>
        <taxon>Hymenobacteraceae</taxon>
        <taxon>Hymenobacter</taxon>
    </lineage>
</organism>
<dbReference type="PANTHER" id="PTHR40661:SF3">
    <property type="entry name" value="FELS-1 PROPHAGE TRANSCRIPTIONAL REGULATOR"/>
    <property type="match status" value="1"/>
</dbReference>
<evidence type="ECO:0000256" key="2">
    <source>
        <dbReference type="ARBA" id="ARBA00023125"/>
    </source>
</evidence>
<protein>
    <submittedName>
        <fullName evidence="5">LexA family transcriptional regulator</fullName>
    </submittedName>
</protein>
<evidence type="ECO:0000313" key="6">
    <source>
        <dbReference type="Proteomes" id="UP000284250"/>
    </source>
</evidence>
<dbReference type="CDD" id="cd06529">
    <property type="entry name" value="S24_LexA-like"/>
    <property type="match status" value="1"/>
</dbReference>
<evidence type="ECO:0000259" key="4">
    <source>
        <dbReference type="Pfam" id="PF00717"/>
    </source>
</evidence>
<keyword evidence="1" id="KW-0805">Transcription regulation</keyword>
<feature type="domain" description="Peptidase S24/S26A/S26B/S26C" evidence="4">
    <location>
        <begin position="99"/>
        <end position="208"/>
    </location>
</feature>
<dbReference type="SUPFAM" id="SSF51306">
    <property type="entry name" value="LexA/Signal peptidase"/>
    <property type="match status" value="1"/>
</dbReference>
<evidence type="ECO:0000256" key="3">
    <source>
        <dbReference type="ARBA" id="ARBA00023163"/>
    </source>
</evidence>
<dbReference type="PANTHER" id="PTHR40661">
    <property type="match status" value="1"/>
</dbReference>
<sequence>MSHYGLSAYQLAKNLGYEGPQKLYKLVQNKSKPGYETLMDILENYPELRAEWLMRGEVPMIRAGHTSDAATEAGSYPGIPYAVTVNAQGEEQVSIVSTKAQAGYLIARDVEETLGELDTISVPGHHGKSVRAFEVAGDSMQPTISPGDLVIGSFTERLDLIQPKHIYVVVTHDRLMVKRLRGPVKKNEPIELLSDNRFYDPFFLPQKELKELWQVNALLTGSIPANTNETFDRMLVLLEMLAHDSQHLRSILLDVAARYDVKLVAE</sequence>
<dbReference type="InterPro" id="IPR015927">
    <property type="entry name" value="Peptidase_S24_S26A/B/C"/>
</dbReference>
<dbReference type="InterPro" id="IPR036286">
    <property type="entry name" value="LexA/Signal_pep-like_sf"/>
</dbReference>